<dbReference type="InterPro" id="IPR037185">
    <property type="entry name" value="EmrE-like"/>
</dbReference>
<organism evidence="8 9">
    <name type="scientific">Mesorhizobium waimense</name>
    <dbReference type="NCBI Taxonomy" id="1300307"/>
    <lineage>
        <taxon>Bacteria</taxon>
        <taxon>Pseudomonadati</taxon>
        <taxon>Pseudomonadota</taxon>
        <taxon>Alphaproteobacteria</taxon>
        <taxon>Hyphomicrobiales</taxon>
        <taxon>Phyllobacteriaceae</taxon>
        <taxon>Mesorhizobium</taxon>
    </lineage>
</organism>
<feature type="transmembrane region" description="Helical" evidence="6">
    <location>
        <begin position="25"/>
        <end position="46"/>
    </location>
</feature>
<dbReference type="OrthoDB" id="8478503at2"/>
<comment type="similarity">
    <text evidence="2">Belongs to the drug/metabolite transporter (DMT) superfamily. 10 TMS drug/metabolite exporter (DME) (TC 2.A.7.3) family.</text>
</comment>
<comment type="caution">
    <text evidence="8">The sequence shown here is derived from an EMBL/GenBank/DDBJ whole genome shotgun (WGS) entry which is preliminary data.</text>
</comment>
<feature type="transmembrane region" description="Helical" evidence="6">
    <location>
        <begin position="116"/>
        <end position="136"/>
    </location>
</feature>
<accession>A0A3A5KEQ1</accession>
<dbReference type="PANTHER" id="PTHR22911">
    <property type="entry name" value="ACYL-MALONYL CONDENSING ENZYME-RELATED"/>
    <property type="match status" value="1"/>
</dbReference>
<gene>
    <name evidence="8" type="ORF">D3227_25015</name>
</gene>
<dbReference type="Pfam" id="PF00892">
    <property type="entry name" value="EamA"/>
    <property type="match status" value="2"/>
</dbReference>
<evidence type="ECO:0000259" key="7">
    <source>
        <dbReference type="Pfam" id="PF00892"/>
    </source>
</evidence>
<feature type="transmembrane region" description="Helical" evidence="6">
    <location>
        <begin position="92"/>
        <end position="110"/>
    </location>
</feature>
<dbReference type="EMBL" id="QZWZ01000022">
    <property type="protein sequence ID" value="RJT33496.1"/>
    <property type="molecule type" value="Genomic_DNA"/>
</dbReference>
<dbReference type="PANTHER" id="PTHR22911:SF6">
    <property type="entry name" value="SOLUTE CARRIER FAMILY 35 MEMBER G1"/>
    <property type="match status" value="1"/>
</dbReference>
<evidence type="ECO:0000256" key="3">
    <source>
        <dbReference type="ARBA" id="ARBA00022692"/>
    </source>
</evidence>
<feature type="transmembrane region" description="Helical" evidence="6">
    <location>
        <begin position="205"/>
        <end position="228"/>
    </location>
</feature>
<evidence type="ECO:0000256" key="2">
    <source>
        <dbReference type="ARBA" id="ARBA00009853"/>
    </source>
</evidence>
<evidence type="ECO:0000313" key="9">
    <source>
        <dbReference type="Proteomes" id="UP000272706"/>
    </source>
</evidence>
<reference evidence="8 9" key="1">
    <citation type="submission" date="2018-09" db="EMBL/GenBank/DDBJ databases">
        <title>Mesorhizobium carmichaelinearum sp. nov. isolated from Carmichaelinea spp. root nodules in New Zealand.</title>
        <authorList>
            <person name="De Meyer S.E."/>
        </authorList>
    </citation>
    <scope>NUCLEOTIDE SEQUENCE [LARGE SCALE GENOMIC DNA]</scope>
    <source>
        <strain evidence="8 9">ICMP19557</strain>
    </source>
</reference>
<keyword evidence="4 6" id="KW-1133">Transmembrane helix</keyword>
<keyword evidence="9" id="KW-1185">Reference proteome</keyword>
<dbReference type="InterPro" id="IPR000620">
    <property type="entry name" value="EamA_dom"/>
</dbReference>
<feature type="transmembrane region" description="Helical" evidence="6">
    <location>
        <begin position="173"/>
        <end position="193"/>
    </location>
</feature>
<keyword evidence="3 6" id="KW-0812">Transmembrane</keyword>
<dbReference type="SUPFAM" id="SSF103481">
    <property type="entry name" value="Multidrug resistance efflux transporter EmrE"/>
    <property type="match status" value="2"/>
</dbReference>
<keyword evidence="5 6" id="KW-0472">Membrane</keyword>
<feature type="transmembrane region" description="Helical" evidence="6">
    <location>
        <begin position="287"/>
        <end position="305"/>
    </location>
</feature>
<name>A0A3A5KEQ1_9HYPH</name>
<evidence type="ECO:0000256" key="4">
    <source>
        <dbReference type="ARBA" id="ARBA00022989"/>
    </source>
</evidence>
<dbReference type="Proteomes" id="UP000272706">
    <property type="component" value="Unassembled WGS sequence"/>
</dbReference>
<feature type="transmembrane region" description="Helical" evidence="6">
    <location>
        <begin position="143"/>
        <end position="167"/>
    </location>
</feature>
<feature type="transmembrane region" description="Helical" evidence="6">
    <location>
        <begin position="261"/>
        <end position="281"/>
    </location>
</feature>
<dbReference type="GO" id="GO:0016020">
    <property type="term" value="C:membrane"/>
    <property type="evidence" value="ECO:0007669"/>
    <property type="project" value="UniProtKB-SubCell"/>
</dbReference>
<evidence type="ECO:0000256" key="5">
    <source>
        <dbReference type="ARBA" id="ARBA00023136"/>
    </source>
</evidence>
<evidence type="ECO:0000313" key="8">
    <source>
        <dbReference type="EMBL" id="RJT33496.1"/>
    </source>
</evidence>
<protein>
    <submittedName>
        <fullName evidence="8">DMT family transporter</fullName>
    </submittedName>
</protein>
<sequence>MTAEKGAKPKATGDHAVGHSTLRGIALKIVSVAVFVGMSTCIKAAGTVPAGQIVFFRSFFAIFPIIAFLAFRGKLGTAFTTKRPFNHIARGVVGVGAMGLGFFALTRLPLPEAITLNYAQPLLVVVFSSIFLGEAIRVYRWSAVAVGLVGVLIISWPELTLLGSGAALGDQEVLGVIAALIAAAISAVAMLLVRNLVQTEKTATIVLWFSATASVMALLSLPFGWQALTPAQTALLVAAGFCGGLGQILMTAAYRHAEASVVAPFEYTSMILGVVVGYLVFGDVATLNMLAGGAIVVAAGIFIIWRERQLGLERTRTRKATPPQG</sequence>
<dbReference type="AlphaFoldDB" id="A0A3A5KEQ1"/>
<feature type="domain" description="EamA" evidence="7">
    <location>
        <begin position="174"/>
        <end position="304"/>
    </location>
</feature>
<feature type="domain" description="EamA" evidence="7">
    <location>
        <begin position="23"/>
        <end position="155"/>
    </location>
</feature>
<comment type="subcellular location">
    <subcellularLocation>
        <location evidence="1">Membrane</location>
        <topology evidence="1">Multi-pass membrane protein</topology>
    </subcellularLocation>
</comment>
<proteinExistence type="inferred from homology"/>
<evidence type="ECO:0000256" key="6">
    <source>
        <dbReference type="SAM" id="Phobius"/>
    </source>
</evidence>
<dbReference type="RefSeq" id="WP_120016941.1">
    <property type="nucleotide sequence ID" value="NZ_QZWZ01000022.1"/>
</dbReference>
<feature type="transmembrane region" description="Helical" evidence="6">
    <location>
        <begin position="52"/>
        <end position="71"/>
    </location>
</feature>
<evidence type="ECO:0000256" key="1">
    <source>
        <dbReference type="ARBA" id="ARBA00004141"/>
    </source>
</evidence>
<feature type="transmembrane region" description="Helical" evidence="6">
    <location>
        <begin position="234"/>
        <end position="254"/>
    </location>
</feature>